<evidence type="ECO:0000313" key="5">
    <source>
        <dbReference type="EMBL" id="MST98123.1"/>
    </source>
</evidence>
<keyword evidence="2" id="KW-0238">DNA-binding</keyword>
<accession>A0A844G4R6</accession>
<comment type="caution">
    <text evidence="5">The sequence shown here is derived from an EMBL/GenBank/DDBJ whole genome shotgun (WGS) entry which is preliminary data.</text>
</comment>
<keyword evidence="1" id="KW-0805">Transcription regulation</keyword>
<dbReference type="SMART" id="SM00354">
    <property type="entry name" value="HTH_LACI"/>
    <property type="match status" value="1"/>
</dbReference>
<proteinExistence type="predicted"/>
<evidence type="ECO:0000256" key="3">
    <source>
        <dbReference type="ARBA" id="ARBA00023163"/>
    </source>
</evidence>
<dbReference type="Pfam" id="PF00356">
    <property type="entry name" value="LacI"/>
    <property type="match status" value="1"/>
</dbReference>
<evidence type="ECO:0000259" key="4">
    <source>
        <dbReference type="PROSITE" id="PS50932"/>
    </source>
</evidence>
<dbReference type="SUPFAM" id="SSF47413">
    <property type="entry name" value="lambda repressor-like DNA-binding domains"/>
    <property type="match status" value="1"/>
</dbReference>
<dbReference type="InterPro" id="IPR028082">
    <property type="entry name" value="Peripla_BP_I"/>
</dbReference>
<dbReference type="SUPFAM" id="SSF53822">
    <property type="entry name" value="Periplasmic binding protein-like I"/>
    <property type="match status" value="1"/>
</dbReference>
<dbReference type="PROSITE" id="PS50932">
    <property type="entry name" value="HTH_LACI_2"/>
    <property type="match status" value="1"/>
</dbReference>
<dbReference type="Gene3D" id="1.10.260.40">
    <property type="entry name" value="lambda repressor-like DNA-binding domains"/>
    <property type="match status" value="1"/>
</dbReference>
<dbReference type="PANTHER" id="PTHR30146:SF109">
    <property type="entry name" value="HTH-TYPE TRANSCRIPTIONAL REGULATOR GALS"/>
    <property type="match status" value="1"/>
</dbReference>
<dbReference type="PANTHER" id="PTHR30146">
    <property type="entry name" value="LACI-RELATED TRANSCRIPTIONAL REPRESSOR"/>
    <property type="match status" value="1"/>
</dbReference>
<dbReference type="Gene3D" id="3.40.50.2300">
    <property type="match status" value="2"/>
</dbReference>
<dbReference type="InterPro" id="IPR046335">
    <property type="entry name" value="LacI/GalR-like_sensor"/>
</dbReference>
<dbReference type="GO" id="GO:0000976">
    <property type="term" value="F:transcription cis-regulatory region binding"/>
    <property type="evidence" value="ECO:0007669"/>
    <property type="project" value="TreeGrafter"/>
</dbReference>
<keyword evidence="3" id="KW-0804">Transcription</keyword>
<dbReference type="CDD" id="cd01392">
    <property type="entry name" value="HTH_LacI"/>
    <property type="match status" value="1"/>
</dbReference>
<dbReference type="RefSeq" id="WP_106051919.1">
    <property type="nucleotide sequence ID" value="NZ_VUNS01000015.1"/>
</dbReference>
<sequence>MAVSITEIARLAGVSTSSVSNYFNRPERVGAVTAARIRAVVGRTGYVPDERRPGPKTGDRIGVRAGCVLLLAVGCGSLREFLAQSGAVPFLDGVREGLRARGLSLLIDFASSANGLPAGFDSRKYDGLILFGGFADPADDRLLAGRIGAFPAVRCFPYGGAFPEEIEQVICDNGAAGGVAAGFLHRQGHRLVAVFNPDGGAPELVERADCFRRAAEAFRMEVVEFTVPPFRIIPPRLRGVRGRLLAEQFLRSPAVPSGAFFCTDDSLAGVWLAMGGRMKSLDPRHLVGCGADEWVLSLLDPVPATVDPDTAELGRRAVERVTARLRGEQLAPPVPVRPRLLPGRFGVSERAFAPRR</sequence>
<evidence type="ECO:0000313" key="6">
    <source>
        <dbReference type="Proteomes" id="UP000435649"/>
    </source>
</evidence>
<name>A0A844G4R6_9BACT</name>
<feature type="domain" description="HTH lacI-type" evidence="4">
    <location>
        <begin position="3"/>
        <end position="57"/>
    </location>
</feature>
<dbReference type="InterPro" id="IPR010982">
    <property type="entry name" value="Lambda_DNA-bd_dom_sf"/>
</dbReference>
<keyword evidence="6" id="KW-1185">Reference proteome</keyword>
<gene>
    <name evidence="5" type="ORF">FYJ85_13850</name>
</gene>
<dbReference type="Pfam" id="PF13377">
    <property type="entry name" value="Peripla_BP_3"/>
    <property type="match status" value="1"/>
</dbReference>
<dbReference type="InterPro" id="IPR000843">
    <property type="entry name" value="HTH_LacI"/>
</dbReference>
<dbReference type="GO" id="GO:0003700">
    <property type="term" value="F:DNA-binding transcription factor activity"/>
    <property type="evidence" value="ECO:0007669"/>
    <property type="project" value="TreeGrafter"/>
</dbReference>
<reference evidence="5 6" key="1">
    <citation type="submission" date="2019-08" db="EMBL/GenBank/DDBJ databases">
        <title>In-depth cultivation of the pig gut microbiome towards novel bacterial diversity and tailored functional studies.</title>
        <authorList>
            <person name="Wylensek D."/>
            <person name="Hitch T.C.A."/>
            <person name="Clavel T."/>
        </authorList>
    </citation>
    <scope>NUCLEOTIDE SEQUENCE [LARGE SCALE GENOMIC DNA]</scope>
    <source>
        <strain evidence="5 6">BBE-744-WT-12</strain>
    </source>
</reference>
<dbReference type="Proteomes" id="UP000435649">
    <property type="component" value="Unassembled WGS sequence"/>
</dbReference>
<protein>
    <submittedName>
        <fullName evidence="5">LacI family transcriptional regulator</fullName>
    </submittedName>
</protein>
<dbReference type="AlphaFoldDB" id="A0A844G4R6"/>
<evidence type="ECO:0000256" key="1">
    <source>
        <dbReference type="ARBA" id="ARBA00023015"/>
    </source>
</evidence>
<evidence type="ECO:0000256" key="2">
    <source>
        <dbReference type="ARBA" id="ARBA00023125"/>
    </source>
</evidence>
<dbReference type="EMBL" id="VUNS01000015">
    <property type="protein sequence ID" value="MST98123.1"/>
    <property type="molecule type" value="Genomic_DNA"/>
</dbReference>
<organism evidence="5 6">
    <name type="scientific">Victivallis lenta</name>
    <dbReference type="NCBI Taxonomy" id="2606640"/>
    <lineage>
        <taxon>Bacteria</taxon>
        <taxon>Pseudomonadati</taxon>
        <taxon>Lentisphaerota</taxon>
        <taxon>Lentisphaeria</taxon>
        <taxon>Victivallales</taxon>
        <taxon>Victivallaceae</taxon>
        <taxon>Victivallis</taxon>
    </lineage>
</organism>